<evidence type="ECO:0000313" key="3">
    <source>
        <dbReference type="Proteomes" id="UP000092716"/>
    </source>
</evidence>
<dbReference type="EMBL" id="CP016239">
    <property type="protein sequence ID" value="ANQ05708.1"/>
    <property type="molecule type" value="Genomic_DNA"/>
</dbReference>
<sequence length="359" mass="40454">AGTITLPSEEEYATFGTRKKSCRDVRAGAHCNPEVLKGVQGALSRRVKDVTNDENLAPGIVRNYYYACTKDVGTLDYWKPCYFLFFWICTQIKNKLKTYGTFGHTMDAIYRELDKFPWGGDISKNRNKCTNIYPDIMQYKCEEIKKLFDYKYNIGALQKRVNCNDYSTNPMYAAQLKGNAQGGYSLSCSDCTKDKNDYCREFRKEHPSCGTKKELPKLECPDVSTRAEVSHDLEAVGGYKTKGDVDVSLPKVEGDLKGPEVDIKGPKADISSPDVDYTNLFSGMRSNYSSGRGSRRRRSVEPNIGAFTDESTEYMTNYTTEDSTTIGDSTDESTVYGGQSGQRRNNGRSQGKNIRYQRI</sequence>
<evidence type="ECO:0000256" key="1">
    <source>
        <dbReference type="SAM" id="MobiDB-lite"/>
    </source>
</evidence>
<dbReference type="RefSeq" id="XP_019912403.1">
    <property type="nucleotide sequence ID" value="XM_020056966.1"/>
</dbReference>
<feature type="compositionally biased region" description="Low complexity" evidence="1">
    <location>
        <begin position="341"/>
        <end position="351"/>
    </location>
</feature>
<dbReference type="InterPro" id="IPR008780">
    <property type="entry name" value="Plasmodium_Vir"/>
</dbReference>
<reference evidence="3" key="1">
    <citation type="submission" date="2016-06" db="EMBL/GenBank/DDBJ databases">
        <title>First high quality genome sequence of Plasmodium coatneyi using continuous long reads from single molecule, real-time sequencing.</title>
        <authorList>
            <person name="Chien J.-T."/>
            <person name="Pakala S.B."/>
            <person name="Geraldo J.A."/>
            <person name="Lapp S.A."/>
            <person name="Barnwell J.W."/>
            <person name="Kissinger J.C."/>
            <person name="Galinski M.R."/>
            <person name="Humphrey J.C."/>
        </authorList>
    </citation>
    <scope>NUCLEOTIDE SEQUENCE [LARGE SCALE GENOMIC DNA]</scope>
    <source>
        <strain evidence="3">Hackeri</strain>
    </source>
</reference>
<dbReference type="Pfam" id="PF05795">
    <property type="entry name" value="Plasmodium_Vir"/>
    <property type="match status" value="1"/>
</dbReference>
<organism evidence="2 3">
    <name type="scientific">Plasmodium coatneyi</name>
    <dbReference type="NCBI Taxonomy" id="208452"/>
    <lineage>
        <taxon>Eukaryota</taxon>
        <taxon>Sar</taxon>
        <taxon>Alveolata</taxon>
        <taxon>Apicomplexa</taxon>
        <taxon>Aconoidasida</taxon>
        <taxon>Haemosporida</taxon>
        <taxon>Plasmodiidae</taxon>
        <taxon>Plasmodium</taxon>
    </lineage>
</organism>
<name>A0A1B1DSE1_9APIC</name>
<dbReference type="Proteomes" id="UP000092716">
    <property type="component" value="Chromosome 1"/>
</dbReference>
<protein>
    <recommendedName>
        <fullName evidence="4">KIR protein</fullName>
    </recommendedName>
</protein>
<accession>A0A1B1DSE1</accession>
<feature type="compositionally biased region" description="Polar residues" evidence="1">
    <location>
        <begin position="313"/>
        <end position="328"/>
    </location>
</feature>
<keyword evidence="3" id="KW-1185">Reference proteome</keyword>
<feature type="non-terminal residue" evidence="2">
    <location>
        <position position="1"/>
    </location>
</feature>
<dbReference type="KEGG" id="pcot:PCOAH_00001490"/>
<evidence type="ECO:0000313" key="2">
    <source>
        <dbReference type="EMBL" id="ANQ05708.1"/>
    </source>
</evidence>
<dbReference type="AlphaFoldDB" id="A0A1B1DSE1"/>
<dbReference type="OrthoDB" id="8058206at2759"/>
<feature type="region of interest" description="Disordered" evidence="1">
    <location>
        <begin position="287"/>
        <end position="359"/>
    </location>
</feature>
<dbReference type="GeneID" id="30906868"/>
<gene>
    <name evidence="2" type="ORF">PCOAH_00001490</name>
</gene>
<evidence type="ECO:0008006" key="4">
    <source>
        <dbReference type="Google" id="ProtNLM"/>
    </source>
</evidence>
<proteinExistence type="predicted"/>
<dbReference type="VEuPathDB" id="PlasmoDB:PCOAH_00001490"/>